<organism evidence="1 2">
    <name type="scientific">Collibacillus ludicampi</name>
    <dbReference type="NCBI Taxonomy" id="2771369"/>
    <lineage>
        <taxon>Bacteria</taxon>
        <taxon>Bacillati</taxon>
        <taxon>Bacillota</taxon>
        <taxon>Bacilli</taxon>
        <taxon>Bacillales</taxon>
        <taxon>Alicyclobacillaceae</taxon>
        <taxon>Collibacillus</taxon>
    </lineage>
</organism>
<dbReference type="Proteomes" id="UP001057291">
    <property type="component" value="Unassembled WGS sequence"/>
</dbReference>
<protein>
    <submittedName>
        <fullName evidence="1">Uncharacterized protein</fullName>
    </submittedName>
</protein>
<proteinExistence type="predicted"/>
<sequence length="235" mass="26842">MGFAQVIDLETGLNFTVQRRAGNYHADVQPVTQDDTRIMKEIYNGKWSWKRRAILVKVKDKVIAASMNGMPHGAGAIKGNNFPGHFCIHFEGSTTHRLRKHDLSHNLMIRKASGQLNDVITKATPRELVNLVLTALKEKDLNIVKLTLDQSDPDAVEDFLEKAKGIENIRLMKADTSEENEKYSKESADRVEIPVHVSVFMSSQKKFQKKLQFVVTRDHEMNRWKIDVESLNLLF</sequence>
<keyword evidence="2" id="KW-1185">Reference proteome</keyword>
<comment type="caution">
    <text evidence="1">The sequence shown here is derived from an EMBL/GenBank/DDBJ whole genome shotgun (WGS) entry which is preliminary data.</text>
</comment>
<dbReference type="AlphaFoldDB" id="A0AAV4LG33"/>
<accession>A0AAV4LG33</accession>
<evidence type="ECO:0000313" key="1">
    <source>
        <dbReference type="EMBL" id="GIM46668.1"/>
    </source>
</evidence>
<dbReference type="EMBL" id="BOQE01000001">
    <property type="protein sequence ID" value="GIM46668.1"/>
    <property type="molecule type" value="Genomic_DNA"/>
</dbReference>
<reference evidence="1" key="1">
    <citation type="journal article" date="2023" name="Int. J. Syst. Evol. Microbiol.">
        <title>Collibacillus ludicampi gen. nov., sp. nov., a new soil bacterium of the family Alicyclobacillaceae.</title>
        <authorList>
            <person name="Jojima T."/>
            <person name="Ioku Y."/>
            <person name="Fukuta Y."/>
            <person name="Shirasaka N."/>
            <person name="Matsumura Y."/>
            <person name="Mori M."/>
        </authorList>
    </citation>
    <scope>NUCLEOTIDE SEQUENCE</scope>
    <source>
        <strain evidence="1">TP075</strain>
    </source>
</reference>
<evidence type="ECO:0000313" key="2">
    <source>
        <dbReference type="Proteomes" id="UP001057291"/>
    </source>
</evidence>
<name>A0AAV4LG33_9BACL</name>
<gene>
    <name evidence="1" type="ORF">DNHGIG_22170</name>
</gene>